<dbReference type="Proteomes" id="UP000041254">
    <property type="component" value="Unassembled WGS sequence"/>
</dbReference>
<sequence length="182" mass="20088">MRFAFQPKAALPPALYPSKPPRSALMYPQRYSQRLVASSATFIVPIAVAVCQNHWDFATLASLVLVTSLNHWRSPVFTSWRRRVDTTLVRGGTVYHLVQALKGLQLLPLLGFLSLTSVGASLYLMAIVYGQKGEHNRASLCHVGFHLSFVVGSCLLYCTLNPSPMDLPIPVALTVARLLPRD</sequence>
<accession>A0A0G4GBD6</accession>
<protein>
    <submittedName>
        <fullName evidence="2">Uncharacterized protein</fullName>
    </submittedName>
</protein>
<feature type="transmembrane region" description="Helical" evidence="1">
    <location>
        <begin position="106"/>
        <end position="128"/>
    </location>
</feature>
<feature type="transmembrane region" description="Helical" evidence="1">
    <location>
        <begin position="140"/>
        <end position="160"/>
    </location>
</feature>
<dbReference type="AlphaFoldDB" id="A0A0G4GBD6"/>
<dbReference type="InParanoid" id="A0A0G4GBD6"/>
<evidence type="ECO:0000313" key="2">
    <source>
        <dbReference type="EMBL" id="CEM26276.1"/>
    </source>
</evidence>
<evidence type="ECO:0000256" key="1">
    <source>
        <dbReference type="SAM" id="Phobius"/>
    </source>
</evidence>
<keyword evidence="1" id="KW-0472">Membrane</keyword>
<dbReference type="EMBL" id="CDMY01000613">
    <property type="protein sequence ID" value="CEM26276.1"/>
    <property type="molecule type" value="Genomic_DNA"/>
</dbReference>
<evidence type="ECO:0000313" key="3">
    <source>
        <dbReference type="Proteomes" id="UP000041254"/>
    </source>
</evidence>
<proteinExistence type="predicted"/>
<name>A0A0G4GBD6_VITBC</name>
<dbReference type="OrthoDB" id="417624at2759"/>
<keyword evidence="1" id="KW-0812">Transmembrane</keyword>
<feature type="transmembrane region" description="Helical" evidence="1">
    <location>
        <begin position="35"/>
        <end position="55"/>
    </location>
</feature>
<organism evidence="2 3">
    <name type="scientific">Vitrella brassicaformis (strain CCMP3155)</name>
    <dbReference type="NCBI Taxonomy" id="1169540"/>
    <lineage>
        <taxon>Eukaryota</taxon>
        <taxon>Sar</taxon>
        <taxon>Alveolata</taxon>
        <taxon>Colpodellida</taxon>
        <taxon>Vitrellaceae</taxon>
        <taxon>Vitrella</taxon>
    </lineage>
</organism>
<dbReference type="OMA" id="NRASLCH"/>
<gene>
    <name evidence="2" type="ORF">Vbra_17314</name>
</gene>
<reference evidence="2 3" key="1">
    <citation type="submission" date="2014-11" db="EMBL/GenBank/DDBJ databases">
        <authorList>
            <person name="Zhu J."/>
            <person name="Qi W."/>
            <person name="Song R."/>
        </authorList>
    </citation>
    <scope>NUCLEOTIDE SEQUENCE [LARGE SCALE GENOMIC DNA]</scope>
</reference>
<keyword evidence="1" id="KW-1133">Transmembrane helix</keyword>
<dbReference type="VEuPathDB" id="CryptoDB:Vbra_17314"/>
<keyword evidence="3" id="KW-1185">Reference proteome</keyword>